<evidence type="ECO:0000313" key="5">
    <source>
        <dbReference type="Proteomes" id="UP001152795"/>
    </source>
</evidence>
<proteinExistence type="predicted"/>
<reference evidence="4" key="1">
    <citation type="submission" date="2020-04" db="EMBL/GenBank/DDBJ databases">
        <authorList>
            <person name="Alioto T."/>
            <person name="Alioto T."/>
            <person name="Gomez Garrido J."/>
        </authorList>
    </citation>
    <scope>NUCLEOTIDE SEQUENCE</scope>
    <source>
        <strain evidence="4">A484AB</strain>
    </source>
</reference>
<dbReference type="InterPro" id="IPR002181">
    <property type="entry name" value="Fibrinogen_a/b/g_C_dom"/>
</dbReference>
<dbReference type="InterPro" id="IPR036056">
    <property type="entry name" value="Fibrinogen-like_C"/>
</dbReference>
<accession>A0A7D9IUZ8</accession>
<dbReference type="InterPro" id="IPR000885">
    <property type="entry name" value="Fib_collagen_C"/>
</dbReference>
<comment type="subcellular location">
    <subcellularLocation>
        <location evidence="1">Secreted</location>
    </subcellularLocation>
</comment>
<gene>
    <name evidence="4" type="ORF">PACLA_8A036960</name>
</gene>
<name>A0A7D9IUZ8_PARCT</name>
<evidence type="ECO:0000256" key="3">
    <source>
        <dbReference type="ARBA" id="ARBA00023119"/>
    </source>
</evidence>
<dbReference type="SUPFAM" id="SSF56496">
    <property type="entry name" value="Fibrinogen C-terminal domain-like"/>
    <property type="match status" value="1"/>
</dbReference>
<dbReference type="Gene3D" id="2.60.120.1000">
    <property type="match status" value="1"/>
</dbReference>
<sequence length="180" mass="19467">AKIEKKRKKESNSTSPGTSCFDIKNKGLSQGNGKYLIDPDGEGEGNPFEVYCDMTSFGGGSEISIEELLRIQFGRDSGPGALFVLTAFKRDSTSTTEIGYKTVGSSTDNLSVIESGGNDLVAAKNPLLTASAKSRPCKIVPFTSAEWKAGFKEKPARFLIALHHFLGFEFLDDSLETRSI</sequence>
<organism evidence="4 5">
    <name type="scientific">Paramuricea clavata</name>
    <name type="common">Red gorgonian</name>
    <name type="synonym">Violescent sea-whip</name>
    <dbReference type="NCBI Taxonomy" id="317549"/>
    <lineage>
        <taxon>Eukaryota</taxon>
        <taxon>Metazoa</taxon>
        <taxon>Cnidaria</taxon>
        <taxon>Anthozoa</taxon>
        <taxon>Octocorallia</taxon>
        <taxon>Malacalcyonacea</taxon>
        <taxon>Plexauridae</taxon>
        <taxon>Paramuricea</taxon>
    </lineage>
</organism>
<evidence type="ECO:0000256" key="1">
    <source>
        <dbReference type="ARBA" id="ARBA00004613"/>
    </source>
</evidence>
<keyword evidence="3" id="KW-0176">Collagen</keyword>
<dbReference type="Pfam" id="PF01410">
    <property type="entry name" value="COLFI"/>
    <property type="match status" value="1"/>
</dbReference>
<evidence type="ECO:0000313" key="4">
    <source>
        <dbReference type="EMBL" id="CAB4015488.1"/>
    </source>
</evidence>
<dbReference type="Proteomes" id="UP001152795">
    <property type="component" value="Unassembled WGS sequence"/>
</dbReference>
<dbReference type="GO" id="GO:0005581">
    <property type="term" value="C:collagen trimer"/>
    <property type="evidence" value="ECO:0007669"/>
    <property type="project" value="UniProtKB-KW"/>
</dbReference>
<dbReference type="GO" id="GO:0005576">
    <property type="term" value="C:extracellular region"/>
    <property type="evidence" value="ECO:0007669"/>
    <property type="project" value="UniProtKB-SubCell"/>
</dbReference>
<dbReference type="EMBL" id="CACRXK020008732">
    <property type="protein sequence ID" value="CAB4015488.1"/>
    <property type="molecule type" value="Genomic_DNA"/>
</dbReference>
<comment type="caution">
    <text evidence="4">The sequence shown here is derived from an EMBL/GenBank/DDBJ whole genome shotgun (WGS) entry which is preliminary data.</text>
</comment>
<dbReference type="AlphaFoldDB" id="A0A7D9IUZ8"/>
<keyword evidence="5" id="KW-1185">Reference proteome</keyword>
<evidence type="ECO:0000256" key="2">
    <source>
        <dbReference type="ARBA" id="ARBA00022525"/>
    </source>
</evidence>
<keyword evidence="2" id="KW-0964">Secreted</keyword>
<dbReference type="PROSITE" id="PS51406">
    <property type="entry name" value="FIBRINOGEN_C_2"/>
    <property type="match status" value="1"/>
</dbReference>
<dbReference type="NCBIfam" id="NF040941">
    <property type="entry name" value="GGGWT_bact"/>
    <property type="match status" value="1"/>
</dbReference>
<protein>
    <submittedName>
        <fullName evidence="4">PREDICTED: uncharacterized protein LOC107351079 isoform X3</fullName>
    </submittedName>
</protein>
<dbReference type="GO" id="GO:0005201">
    <property type="term" value="F:extracellular matrix structural constituent"/>
    <property type="evidence" value="ECO:0007669"/>
    <property type="project" value="InterPro"/>
</dbReference>
<feature type="non-terminal residue" evidence="4">
    <location>
        <position position="1"/>
    </location>
</feature>